<proteinExistence type="predicted"/>
<accession>A0ABP9PQ60</accession>
<gene>
    <name evidence="2" type="ORF">GCM10023340_27390</name>
</gene>
<comment type="caution">
    <text evidence="2">The sequence shown here is derived from an EMBL/GenBank/DDBJ whole genome shotgun (WGS) entry which is preliminary data.</text>
</comment>
<dbReference type="InterPro" id="IPR045596">
    <property type="entry name" value="DUF6459"/>
</dbReference>
<organism evidence="2 3">
    <name type="scientific">Nocardioides marinquilinus</name>
    <dbReference type="NCBI Taxonomy" id="1210400"/>
    <lineage>
        <taxon>Bacteria</taxon>
        <taxon>Bacillati</taxon>
        <taxon>Actinomycetota</taxon>
        <taxon>Actinomycetes</taxon>
        <taxon>Propionibacteriales</taxon>
        <taxon>Nocardioidaceae</taxon>
        <taxon>Nocardioides</taxon>
    </lineage>
</organism>
<evidence type="ECO:0000313" key="3">
    <source>
        <dbReference type="Proteomes" id="UP001500221"/>
    </source>
</evidence>
<dbReference type="EMBL" id="BAABKG010000003">
    <property type="protein sequence ID" value="GAA5150382.1"/>
    <property type="molecule type" value="Genomic_DNA"/>
</dbReference>
<protein>
    <recommendedName>
        <fullName evidence="4">Tim44-like domain-containing protein</fullName>
    </recommendedName>
</protein>
<dbReference type="Proteomes" id="UP001500221">
    <property type="component" value="Unassembled WGS sequence"/>
</dbReference>
<name>A0ABP9PQ60_9ACTN</name>
<feature type="compositionally biased region" description="Pro residues" evidence="1">
    <location>
        <begin position="41"/>
        <end position="55"/>
    </location>
</feature>
<feature type="region of interest" description="Disordered" evidence="1">
    <location>
        <begin position="37"/>
        <end position="60"/>
    </location>
</feature>
<dbReference type="Pfam" id="PF20060">
    <property type="entry name" value="DUF6459"/>
    <property type="match status" value="1"/>
</dbReference>
<sequence>MSPQPTAPVASPFHANVVPLRPPAPIAATQGTLALELQPRLEPPQPAARPTPPPAAATDLRRRRSVDRWAHRFAQAAVEIVGGDRPVTQLLRHTSAEVYGDLERRAVLVARAGQHQPGQARVAPVRPRVLSVHSSFTDGGAVESSVHVRYGERSRAVAARFERRRDRHTTDTRWVCTALEFA</sequence>
<evidence type="ECO:0000313" key="2">
    <source>
        <dbReference type="EMBL" id="GAA5150382.1"/>
    </source>
</evidence>
<reference evidence="3" key="1">
    <citation type="journal article" date="2019" name="Int. J. Syst. Evol. Microbiol.">
        <title>The Global Catalogue of Microorganisms (GCM) 10K type strain sequencing project: providing services to taxonomists for standard genome sequencing and annotation.</title>
        <authorList>
            <consortium name="The Broad Institute Genomics Platform"/>
            <consortium name="The Broad Institute Genome Sequencing Center for Infectious Disease"/>
            <person name="Wu L."/>
            <person name="Ma J."/>
        </authorList>
    </citation>
    <scope>NUCLEOTIDE SEQUENCE [LARGE SCALE GENOMIC DNA]</scope>
    <source>
        <strain evidence="3">JCM 18459</strain>
    </source>
</reference>
<evidence type="ECO:0008006" key="4">
    <source>
        <dbReference type="Google" id="ProtNLM"/>
    </source>
</evidence>
<evidence type="ECO:0000256" key="1">
    <source>
        <dbReference type="SAM" id="MobiDB-lite"/>
    </source>
</evidence>
<dbReference type="RefSeq" id="WP_345459360.1">
    <property type="nucleotide sequence ID" value="NZ_BAABKG010000003.1"/>
</dbReference>
<keyword evidence="3" id="KW-1185">Reference proteome</keyword>